<protein>
    <recommendedName>
        <fullName evidence="4">Phytocyanin domain-containing protein</fullName>
    </recommendedName>
</protein>
<name>A0AAU9SJ60_THLAR</name>
<evidence type="ECO:0000259" key="4">
    <source>
        <dbReference type="PROSITE" id="PS51485"/>
    </source>
</evidence>
<keyword evidence="3" id="KW-0732">Signal</keyword>
<dbReference type="Pfam" id="PF02298">
    <property type="entry name" value="Cu_bind_like"/>
    <property type="match status" value="2"/>
</dbReference>
<keyword evidence="6" id="KW-1185">Reference proteome</keyword>
<feature type="chain" id="PRO_5043426327" description="Phytocyanin domain-containing protein" evidence="3">
    <location>
        <begin position="28"/>
        <end position="284"/>
    </location>
</feature>
<dbReference type="GO" id="GO:0005886">
    <property type="term" value="C:plasma membrane"/>
    <property type="evidence" value="ECO:0007669"/>
    <property type="project" value="TreeGrafter"/>
</dbReference>
<feature type="domain" description="Phytocyanin" evidence="4">
    <location>
        <begin position="29"/>
        <end position="130"/>
    </location>
</feature>
<dbReference type="GO" id="GO:0009055">
    <property type="term" value="F:electron transfer activity"/>
    <property type="evidence" value="ECO:0007669"/>
    <property type="project" value="InterPro"/>
</dbReference>
<dbReference type="InterPro" id="IPR039391">
    <property type="entry name" value="Phytocyanin-like"/>
</dbReference>
<feature type="signal peptide" evidence="3">
    <location>
        <begin position="1"/>
        <end position="27"/>
    </location>
</feature>
<evidence type="ECO:0000256" key="2">
    <source>
        <dbReference type="ARBA" id="ARBA00023180"/>
    </source>
</evidence>
<keyword evidence="1" id="KW-1015">Disulfide bond</keyword>
<dbReference type="PANTHER" id="PTHR33021:SF381">
    <property type="entry name" value="PHYTOCYANIN DOMAIN-CONTAINING PROTEIN"/>
    <property type="match status" value="1"/>
</dbReference>
<dbReference type="SUPFAM" id="SSF49503">
    <property type="entry name" value="Cupredoxins"/>
    <property type="match status" value="2"/>
</dbReference>
<evidence type="ECO:0000313" key="6">
    <source>
        <dbReference type="Proteomes" id="UP000836841"/>
    </source>
</evidence>
<organism evidence="5 6">
    <name type="scientific">Thlaspi arvense</name>
    <name type="common">Field penny-cress</name>
    <dbReference type="NCBI Taxonomy" id="13288"/>
    <lineage>
        <taxon>Eukaryota</taxon>
        <taxon>Viridiplantae</taxon>
        <taxon>Streptophyta</taxon>
        <taxon>Embryophyta</taxon>
        <taxon>Tracheophyta</taxon>
        <taxon>Spermatophyta</taxon>
        <taxon>Magnoliopsida</taxon>
        <taxon>eudicotyledons</taxon>
        <taxon>Gunneridae</taxon>
        <taxon>Pentapetalae</taxon>
        <taxon>rosids</taxon>
        <taxon>malvids</taxon>
        <taxon>Brassicales</taxon>
        <taxon>Brassicaceae</taxon>
        <taxon>Thlaspideae</taxon>
        <taxon>Thlaspi</taxon>
    </lineage>
</organism>
<dbReference type="PANTHER" id="PTHR33021">
    <property type="entry name" value="BLUE COPPER PROTEIN"/>
    <property type="match status" value="1"/>
</dbReference>
<dbReference type="PROSITE" id="PS51485">
    <property type="entry name" value="PHYTOCYANIN"/>
    <property type="match status" value="2"/>
</dbReference>
<proteinExistence type="predicted"/>
<dbReference type="AlphaFoldDB" id="A0AAU9SJ60"/>
<dbReference type="Gene3D" id="2.60.40.420">
    <property type="entry name" value="Cupredoxins - blue copper proteins"/>
    <property type="match status" value="2"/>
</dbReference>
<dbReference type="FunFam" id="2.60.40.420:FF:000034">
    <property type="entry name" value="Cupredoxin superfamily protein"/>
    <property type="match status" value="2"/>
</dbReference>
<dbReference type="InterPro" id="IPR008972">
    <property type="entry name" value="Cupredoxin"/>
</dbReference>
<evidence type="ECO:0000256" key="1">
    <source>
        <dbReference type="ARBA" id="ARBA00023157"/>
    </source>
</evidence>
<dbReference type="EMBL" id="OU466861">
    <property type="protein sequence ID" value="CAH2065917.1"/>
    <property type="molecule type" value="Genomic_DNA"/>
</dbReference>
<gene>
    <name evidence="5" type="ORF">TAV2_LOCUS18007</name>
</gene>
<evidence type="ECO:0000313" key="5">
    <source>
        <dbReference type="EMBL" id="CAH2065917.1"/>
    </source>
</evidence>
<accession>A0AAU9SJ60</accession>
<dbReference type="PROSITE" id="PS51257">
    <property type="entry name" value="PROKAR_LIPOPROTEIN"/>
    <property type="match status" value="1"/>
</dbReference>
<sequence length="284" mass="32264">MTTTTTRNLCLMLVMMLFTVLMGCCCSAKIYKVGDSEGWTAKDDAYSDWAKLKEFHVGDSLIFKYDRKYNDVTQVSGALEYKFCDTSSPKAVYKTGHDVVTLTEPGSYYFISSNPTQCLSGQRLDILVVHDPSHPIPPPPPRKIFPFGKTYSVGDSKEWTVPEESDFYNKWSEEKQFHVGDNLLFYYDNEVDDVLQISGDLEFLSCDPTSPVAVHNTGQDLVRLTKPGIHYFISSKTDPCEAGLKLRVVVGPLPKAYVPRKMMKLSPLDRLIKWLQTFRPRPHH</sequence>
<feature type="domain" description="Phytocyanin" evidence="4">
    <location>
        <begin position="149"/>
        <end position="252"/>
    </location>
</feature>
<reference evidence="5 6" key="1">
    <citation type="submission" date="2022-03" db="EMBL/GenBank/DDBJ databases">
        <authorList>
            <person name="Nunn A."/>
            <person name="Chopra R."/>
            <person name="Nunn A."/>
            <person name="Contreras Garrido A."/>
        </authorList>
    </citation>
    <scope>NUCLEOTIDE SEQUENCE [LARGE SCALE GENOMIC DNA]</scope>
</reference>
<dbReference type="InterPro" id="IPR003245">
    <property type="entry name" value="Phytocyanin_dom"/>
</dbReference>
<dbReference type="Proteomes" id="UP000836841">
    <property type="component" value="Chromosome 5"/>
</dbReference>
<keyword evidence="2" id="KW-0325">Glycoprotein</keyword>
<evidence type="ECO:0000256" key="3">
    <source>
        <dbReference type="SAM" id="SignalP"/>
    </source>
</evidence>